<dbReference type="InterPro" id="IPR037185">
    <property type="entry name" value="EmrE-like"/>
</dbReference>
<dbReference type="SUPFAM" id="SSF103481">
    <property type="entry name" value="Multidrug resistance efflux transporter EmrE"/>
    <property type="match status" value="1"/>
</dbReference>
<evidence type="ECO:0000313" key="9">
    <source>
        <dbReference type="Proteomes" id="UP001228581"/>
    </source>
</evidence>
<evidence type="ECO:0000256" key="2">
    <source>
        <dbReference type="ARBA" id="ARBA00007362"/>
    </source>
</evidence>
<name>A0ABT7CVV7_9BACT</name>
<evidence type="ECO:0000259" key="7">
    <source>
        <dbReference type="Pfam" id="PF00892"/>
    </source>
</evidence>
<sequence>MWWIYALLSAVFAALTTILAKVGIKGVNSDLATAIRTLVVVILAWIIVWSKREAKGLIMLTQVNWIFLILSGLATGFSWLCYFKALQSGDVSKVAPTDKLSVALAIVLSVIFLGETLTVKTAIGASLIIVGTMILIL</sequence>
<dbReference type="Pfam" id="PF00892">
    <property type="entry name" value="EamA"/>
    <property type="match status" value="1"/>
</dbReference>
<organism evidence="8 9">
    <name type="scientific">Xanthocytophaga flava</name>
    <dbReference type="NCBI Taxonomy" id="3048013"/>
    <lineage>
        <taxon>Bacteria</taxon>
        <taxon>Pseudomonadati</taxon>
        <taxon>Bacteroidota</taxon>
        <taxon>Cytophagia</taxon>
        <taxon>Cytophagales</taxon>
        <taxon>Rhodocytophagaceae</taxon>
        <taxon>Xanthocytophaga</taxon>
    </lineage>
</organism>
<feature type="transmembrane region" description="Helical" evidence="6">
    <location>
        <begin position="103"/>
        <end position="136"/>
    </location>
</feature>
<evidence type="ECO:0000313" key="8">
    <source>
        <dbReference type="EMBL" id="MDJ1497062.1"/>
    </source>
</evidence>
<protein>
    <submittedName>
        <fullName evidence="8">EamA family transporter</fullName>
    </submittedName>
</protein>
<feature type="transmembrane region" description="Helical" evidence="6">
    <location>
        <begin position="62"/>
        <end position="83"/>
    </location>
</feature>
<accession>A0ABT7CVV7</accession>
<dbReference type="RefSeq" id="WP_314002346.1">
    <property type="nucleotide sequence ID" value="NZ_JASJOT010000028.1"/>
</dbReference>
<comment type="similarity">
    <text evidence="2">Belongs to the EamA transporter family.</text>
</comment>
<keyword evidence="9" id="KW-1185">Reference proteome</keyword>
<feature type="transmembrane region" description="Helical" evidence="6">
    <location>
        <begin position="30"/>
        <end position="50"/>
    </location>
</feature>
<evidence type="ECO:0000256" key="3">
    <source>
        <dbReference type="ARBA" id="ARBA00022692"/>
    </source>
</evidence>
<evidence type="ECO:0000256" key="1">
    <source>
        <dbReference type="ARBA" id="ARBA00004141"/>
    </source>
</evidence>
<evidence type="ECO:0000256" key="6">
    <source>
        <dbReference type="SAM" id="Phobius"/>
    </source>
</evidence>
<keyword evidence="3 6" id="KW-0812">Transmembrane</keyword>
<dbReference type="InterPro" id="IPR050638">
    <property type="entry name" value="AA-Vitamin_Transporters"/>
</dbReference>
<dbReference type="Proteomes" id="UP001228581">
    <property type="component" value="Unassembled WGS sequence"/>
</dbReference>
<gene>
    <name evidence="8" type="ORF">QNI19_29260</name>
</gene>
<dbReference type="PANTHER" id="PTHR32322:SF2">
    <property type="entry name" value="EAMA DOMAIN-CONTAINING PROTEIN"/>
    <property type="match status" value="1"/>
</dbReference>
<feature type="domain" description="EamA" evidence="7">
    <location>
        <begin position="2"/>
        <end position="136"/>
    </location>
</feature>
<proteinExistence type="inferred from homology"/>
<keyword evidence="4 6" id="KW-1133">Transmembrane helix</keyword>
<keyword evidence="5 6" id="KW-0472">Membrane</keyword>
<comment type="subcellular location">
    <subcellularLocation>
        <location evidence="1">Membrane</location>
        <topology evidence="1">Multi-pass membrane protein</topology>
    </subcellularLocation>
</comment>
<reference evidence="8 9" key="1">
    <citation type="submission" date="2023-05" db="EMBL/GenBank/DDBJ databases">
        <authorList>
            <person name="Zhang X."/>
        </authorList>
    </citation>
    <scope>NUCLEOTIDE SEQUENCE [LARGE SCALE GENOMIC DNA]</scope>
    <source>
        <strain evidence="8 9">DM2B3-1</strain>
    </source>
</reference>
<dbReference type="InterPro" id="IPR000620">
    <property type="entry name" value="EamA_dom"/>
</dbReference>
<comment type="caution">
    <text evidence="8">The sequence shown here is derived from an EMBL/GenBank/DDBJ whole genome shotgun (WGS) entry which is preliminary data.</text>
</comment>
<dbReference type="PANTHER" id="PTHR32322">
    <property type="entry name" value="INNER MEMBRANE TRANSPORTER"/>
    <property type="match status" value="1"/>
</dbReference>
<dbReference type="Gene3D" id="1.10.3730.20">
    <property type="match status" value="1"/>
</dbReference>
<evidence type="ECO:0000256" key="5">
    <source>
        <dbReference type="ARBA" id="ARBA00023136"/>
    </source>
</evidence>
<dbReference type="EMBL" id="JASJOT010000028">
    <property type="protein sequence ID" value="MDJ1497062.1"/>
    <property type="molecule type" value="Genomic_DNA"/>
</dbReference>
<evidence type="ECO:0000256" key="4">
    <source>
        <dbReference type="ARBA" id="ARBA00022989"/>
    </source>
</evidence>